<dbReference type="EMBL" id="JAMDMH010000003">
    <property type="protein sequence ID" value="MCY9574314.1"/>
    <property type="molecule type" value="Genomic_DNA"/>
</dbReference>
<dbReference type="PROSITE" id="PS51278">
    <property type="entry name" value="GATASE_TYPE_2"/>
    <property type="match status" value="1"/>
</dbReference>
<feature type="domain" description="Glutamine amidotransferase type-2" evidence="9">
    <location>
        <begin position="2"/>
        <end position="218"/>
    </location>
</feature>
<dbReference type="GO" id="GO:0004066">
    <property type="term" value="F:asparagine synthase (glutamine-hydrolyzing) activity"/>
    <property type="evidence" value="ECO:0007669"/>
    <property type="project" value="UniProtKB-EC"/>
</dbReference>
<protein>
    <recommendedName>
        <fullName evidence="3">asparagine synthase (glutamine-hydrolyzing)</fullName>
        <ecNumber evidence="3">6.3.5.4</ecNumber>
    </recommendedName>
</protein>
<evidence type="ECO:0000256" key="4">
    <source>
        <dbReference type="ARBA" id="ARBA00022741"/>
    </source>
</evidence>
<keyword evidence="6" id="KW-0028">Amino-acid biosynthesis</keyword>
<evidence type="ECO:0000256" key="6">
    <source>
        <dbReference type="ARBA" id="ARBA00022888"/>
    </source>
</evidence>
<keyword evidence="10" id="KW-0436">Ligase</keyword>
<evidence type="ECO:0000313" key="11">
    <source>
        <dbReference type="Proteomes" id="UP001527057"/>
    </source>
</evidence>
<dbReference type="PANTHER" id="PTHR43284">
    <property type="entry name" value="ASPARAGINE SYNTHETASE (GLUTAMINE-HYDROLYZING)"/>
    <property type="match status" value="1"/>
</dbReference>
<evidence type="ECO:0000256" key="8">
    <source>
        <dbReference type="ARBA" id="ARBA00048741"/>
    </source>
</evidence>
<keyword evidence="6" id="KW-0061">Asparagine biosynthesis</keyword>
<gene>
    <name evidence="10" type="primary">asnB</name>
    <name evidence="10" type="ORF">M5W27_00510</name>
</gene>
<proteinExistence type="inferred from homology"/>
<evidence type="ECO:0000256" key="5">
    <source>
        <dbReference type="ARBA" id="ARBA00022840"/>
    </source>
</evidence>
<keyword evidence="7" id="KW-0315">Glutamine amidotransferase</keyword>
<dbReference type="InterPro" id="IPR033738">
    <property type="entry name" value="AsnB_N"/>
</dbReference>
<comment type="similarity">
    <text evidence="2">Belongs to the asparagine synthetase family.</text>
</comment>
<evidence type="ECO:0000256" key="7">
    <source>
        <dbReference type="ARBA" id="ARBA00022962"/>
    </source>
</evidence>
<evidence type="ECO:0000256" key="3">
    <source>
        <dbReference type="ARBA" id="ARBA00012737"/>
    </source>
</evidence>
<evidence type="ECO:0000256" key="1">
    <source>
        <dbReference type="ARBA" id="ARBA00005187"/>
    </source>
</evidence>
<dbReference type="PANTHER" id="PTHR43284:SF1">
    <property type="entry name" value="ASPARAGINE SYNTHETASE"/>
    <property type="match status" value="1"/>
</dbReference>
<evidence type="ECO:0000256" key="2">
    <source>
        <dbReference type="ARBA" id="ARBA00005752"/>
    </source>
</evidence>
<accession>A0ABT4EWX8</accession>
<dbReference type="Gene3D" id="3.40.50.620">
    <property type="entry name" value="HUPs"/>
    <property type="match status" value="1"/>
</dbReference>
<dbReference type="Pfam" id="PF13537">
    <property type="entry name" value="GATase_7"/>
    <property type="match status" value="1"/>
</dbReference>
<organism evidence="10 11">
    <name type="scientific">Bacillus xiamenensis</name>
    <dbReference type="NCBI Taxonomy" id="1178537"/>
    <lineage>
        <taxon>Bacteria</taxon>
        <taxon>Bacillati</taxon>
        <taxon>Bacillota</taxon>
        <taxon>Bacilli</taxon>
        <taxon>Bacillales</taxon>
        <taxon>Bacillaceae</taxon>
        <taxon>Bacillus</taxon>
    </lineage>
</organism>
<dbReference type="SUPFAM" id="SSF52402">
    <property type="entry name" value="Adenine nucleotide alpha hydrolases-like"/>
    <property type="match status" value="1"/>
</dbReference>
<evidence type="ECO:0000313" key="10">
    <source>
        <dbReference type="EMBL" id="MCY9574314.1"/>
    </source>
</evidence>
<reference evidence="10 11" key="1">
    <citation type="submission" date="2022-05" db="EMBL/GenBank/DDBJ databases">
        <title>Genome Sequencing of Bee-Associated Microbes.</title>
        <authorList>
            <person name="Dunlap C."/>
        </authorList>
    </citation>
    <scope>NUCLEOTIDE SEQUENCE [LARGE SCALE GENOMIC DNA]</scope>
    <source>
        <strain evidence="10 11">CBP-1093</strain>
    </source>
</reference>
<comment type="caution">
    <text evidence="10">The sequence shown here is derived from an EMBL/GenBank/DDBJ whole genome shotgun (WGS) entry which is preliminary data.</text>
</comment>
<sequence length="730" mass="84671">MCGIVGLVKFHDDVTSHEVFSMKNMLEEINYRGPDGEFFHINGREAFGFCRLAINDITHGDQPFVNDDESIIVMVNGEIYNHHDLKSRLKRKRAFRSRSDCEIALYLYEDYGINFLNFLNGMFAITILDKVRQKLFLIKDRFGIKPLFYNFTGERIIFASEIKALFQYPDCPRTFDWMEALSDSWLAGHVSNSVTPVGSFFSGIENIAGGHYIEVNLRNKTVNTKEYWNITKVPIHHLSKNTIIEKYINLLESSSTKCLMSDVDIGLFLSGGIDSVSIGHFAAKHTEINSFSVVSRSTIVNGDAEYALKAAQHYHFNEHFADFNEYTMDYSIDDWKSLLWLCESPYCSAEQLYKYHLHKFAKHTNPNIKVILTGQGSDEFNGGYSQLFSERDSAWATFMQSLNILDKNKEMNILNDPIHTWDNLFQGNLLKNNFFKTKNNPYLNYVYSKYRDIQMYNCWMEDRIAAGNHIENRVPFLDHNLIELALGVEENKYADLFFDKNILREGLLKYTNIPETLVKRPKVPFYYGKGVKSTRHLILNILKKNNYEIIDYAFNKNNFVNIDSIYHFAKTIENHHDLENIEFLTRLINMGMLDQMSSDLSVKVKDTNQISIPPRINIHKFNLGQNEALTINTLHVPILKENIDILMPLHENNLLYITINNSIEYLVDSRDDYEWFTFLSQINGIKSIEDILSQNNLNLEDIKETLEESIFLDVIELKPIFEDQSPSSKA</sequence>
<dbReference type="SUPFAM" id="SSF56235">
    <property type="entry name" value="N-terminal nucleophile aminohydrolases (Ntn hydrolases)"/>
    <property type="match status" value="1"/>
</dbReference>
<dbReference type="Pfam" id="PF00733">
    <property type="entry name" value="Asn_synthase"/>
    <property type="match status" value="1"/>
</dbReference>
<comment type="pathway">
    <text evidence="1">Amino-acid biosynthesis; L-asparagine biosynthesis; L-asparagine from L-aspartate (L-Gln route): step 1/1.</text>
</comment>
<keyword evidence="11" id="KW-1185">Reference proteome</keyword>
<keyword evidence="4" id="KW-0547">Nucleotide-binding</keyword>
<comment type="catalytic activity">
    <reaction evidence="8">
        <text>L-aspartate + L-glutamine + ATP + H2O = L-asparagine + L-glutamate + AMP + diphosphate + H(+)</text>
        <dbReference type="Rhea" id="RHEA:12228"/>
        <dbReference type="ChEBI" id="CHEBI:15377"/>
        <dbReference type="ChEBI" id="CHEBI:15378"/>
        <dbReference type="ChEBI" id="CHEBI:29985"/>
        <dbReference type="ChEBI" id="CHEBI:29991"/>
        <dbReference type="ChEBI" id="CHEBI:30616"/>
        <dbReference type="ChEBI" id="CHEBI:33019"/>
        <dbReference type="ChEBI" id="CHEBI:58048"/>
        <dbReference type="ChEBI" id="CHEBI:58359"/>
        <dbReference type="ChEBI" id="CHEBI:456215"/>
        <dbReference type="EC" id="6.3.5.4"/>
    </reaction>
</comment>
<dbReference type="InterPro" id="IPR001962">
    <property type="entry name" value="Asn_synthase"/>
</dbReference>
<dbReference type="CDD" id="cd01991">
    <property type="entry name" value="Asn_synthase_B_C"/>
    <property type="match status" value="1"/>
</dbReference>
<evidence type="ECO:0000259" key="9">
    <source>
        <dbReference type="PROSITE" id="PS51278"/>
    </source>
</evidence>
<dbReference type="CDD" id="cd00712">
    <property type="entry name" value="AsnB"/>
    <property type="match status" value="1"/>
</dbReference>
<name>A0ABT4EWX8_9BACI</name>
<dbReference type="NCBIfam" id="TIGR01536">
    <property type="entry name" value="asn_synth_AEB"/>
    <property type="match status" value="1"/>
</dbReference>
<dbReference type="InterPro" id="IPR017932">
    <property type="entry name" value="GATase_2_dom"/>
</dbReference>
<dbReference type="Proteomes" id="UP001527057">
    <property type="component" value="Unassembled WGS sequence"/>
</dbReference>
<dbReference type="InterPro" id="IPR006426">
    <property type="entry name" value="Asn_synth_AEB"/>
</dbReference>
<dbReference type="InterPro" id="IPR014729">
    <property type="entry name" value="Rossmann-like_a/b/a_fold"/>
</dbReference>
<dbReference type="RefSeq" id="WP_008355578.1">
    <property type="nucleotide sequence ID" value="NZ_AMSH01000004.1"/>
</dbReference>
<keyword evidence="5" id="KW-0067">ATP-binding</keyword>
<dbReference type="InterPro" id="IPR051786">
    <property type="entry name" value="ASN_synthetase/amidase"/>
</dbReference>
<dbReference type="InterPro" id="IPR029055">
    <property type="entry name" value="Ntn_hydrolases_N"/>
</dbReference>
<dbReference type="EC" id="6.3.5.4" evidence="3"/>
<dbReference type="Gene3D" id="3.60.20.10">
    <property type="entry name" value="Glutamine Phosphoribosylpyrophosphate, subunit 1, domain 1"/>
    <property type="match status" value="1"/>
</dbReference>